<accession>A0A3B1D197</accession>
<dbReference type="Gene3D" id="3.30.1330.80">
    <property type="entry name" value="Hypothetical protein, similar to alpha- acetolactate decarboxylase, domain 2"/>
    <property type="match status" value="2"/>
</dbReference>
<dbReference type="EMBL" id="UOGI01000337">
    <property type="protein sequence ID" value="VAX34512.1"/>
    <property type="molecule type" value="Genomic_DNA"/>
</dbReference>
<evidence type="ECO:0000256" key="8">
    <source>
        <dbReference type="ARBA" id="ARBA00023239"/>
    </source>
</evidence>
<evidence type="ECO:0000256" key="1">
    <source>
        <dbReference type="ARBA" id="ARBA00001784"/>
    </source>
</evidence>
<evidence type="ECO:0000256" key="5">
    <source>
        <dbReference type="ARBA" id="ARBA00020164"/>
    </source>
</evidence>
<dbReference type="NCBIfam" id="TIGR01252">
    <property type="entry name" value="acetolac_decarb"/>
    <property type="match status" value="1"/>
</dbReference>
<dbReference type="PANTHER" id="PTHR35524:SF1">
    <property type="entry name" value="ALPHA-ACETOLACTATE DECARBOXYLASE"/>
    <property type="match status" value="1"/>
</dbReference>
<evidence type="ECO:0000256" key="2">
    <source>
        <dbReference type="ARBA" id="ARBA00005170"/>
    </source>
</evidence>
<comment type="catalytic activity">
    <reaction evidence="1">
        <text>(2S)-2-acetolactate + H(+) = (R)-acetoin + CO2</text>
        <dbReference type="Rhea" id="RHEA:21580"/>
        <dbReference type="ChEBI" id="CHEBI:15378"/>
        <dbReference type="ChEBI" id="CHEBI:15686"/>
        <dbReference type="ChEBI" id="CHEBI:16526"/>
        <dbReference type="ChEBI" id="CHEBI:58476"/>
        <dbReference type="EC" id="4.1.1.5"/>
    </reaction>
</comment>
<protein>
    <recommendedName>
        <fullName evidence="5">Alpha-acetolactate decarboxylase</fullName>
        <ecNumber evidence="4">4.1.1.5</ecNumber>
    </recommendedName>
</protein>
<dbReference type="GO" id="GO:0045151">
    <property type="term" value="P:acetoin biosynthetic process"/>
    <property type="evidence" value="ECO:0007669"/>
    <property type="project" value="UniProtKB-KW"/>
</dbReference>
<evidence type="ECO:0000256" key="6">
    <source>
        <dbReference type="ARBA" id="ARBA00022793"/>
    </source>
</evidence>
<name>A0A3B1D197_9ZZZZ</name>
<dbReference type="PANTHER" id="PTHR35524">
    <property type="entry name" value="ALPHA-ACETOLACTATE DECARBOXYLASE"/>
    <property type="match status" value="1"/>
</dbReference>
<keyword evidence="6" id="KW-0210">Decarboxylase</keyword>
<reference evidence="9" key="1">
    <citation type="submission" date="2018-06" db="EMBL/GenBank/DDBJ databases">
        <authorList>
            <person name="Zhirakovskaya E."/>
        </authorList>
    </citation>
    <scope>NUCLEOTIDE SEQUENCE</scope>
</reference>
<evidence type="ECO:0000313" key="9">
    <source>
        <dbReference type="EMBL" id="VAX34512.1"/>
    </source>
</evidence>
<evidence type="ECO:0000256" key="4">
    <source>
        <dbReference type="ARBA" id="ARBA00013204"/>
    </source>
</evidence>
<comment type="similarity">
    <text evidence="3">Belongs to the alpha-acetolactate decarboxylase family.</text>
</comment>
<evidence type="ECO:0000256" key="3">
    <source>
        <dbReference type="ARBA" id="ARBA00007106"/>
    </source>
</evidence>
<dbReference type="Pfam" id="PF03306">
    <property type="entry name" value="AAL_decarboxy"/>
    <property type="match status" value="1"/>
</dbReference>
<comment type="pathway">
    <text evidence="2">Polyol metabolism; (R,R)-butane-2,3-diol biosynthesis; (R,R)-butane-2,3-diol from pyruvate: step 2/3.</text>
</comment>
<dbReference type="SUPFAM" id="SSF117856">
    <property type="entry name" value="AF0104/ALDC/Ptd012-like"/>
    <property type="match status" value="1"/>
</dbReference>
<organism evidence="9">
    <name type="scientific">hydrothermal vent metagenome</name>
    <dbReference type="NCBI Taxonomy" id="652676"/>
    <lineage>
        <taxon>unclassified sequences</taxon>
        <taxon>metagenomes</taxon>
        <taxon>ecological metagenomes</taxon>
    </lineage>
</organism>
<dbReference type="GO" id="GO:0047605">
    <property type="term" value="F:acetolactate decarboxylase activity"/>
    <property type="evidence" value="ECO:0007669"/>
    <property type="project" value="UniProtKB-EC"/>
</dbReference>
<keyword evidence="8 9" id="KW-0456">Lyase</keyword>
<dbReference type="AlphaFoldDB" id="A0A3B1D197"/>
<dbReference type="EC" id="4.1.1.5" evidence="4"/>
<proteinExistence type="inferred from homology"/>
<gene>
    <name evidence="9" type="ORF">MNBD_NITROSPIRAE03-1017</name>
</gene>
<keyword evidence="7" id="KW-0005">Acetoin biosynthesis</keyword>
<dbReference type="InterPro" id="IPR005128">
    <property type="entry name" value="Acetolactate_a_deCO2ase"/>
</dbReference>
<evidence type="ECO:0000256" key="7">
    <source>
        <dbReference type="ARBA" id="ARBA00023061"/>
    </source>
</evidence>
<dbReference type="CDD" id="cd17299">
    <property type="entry name" value="acetolactate_decarboxylase"/>
    <property type="match status" value="1"/>
</dbReference>
<sequence>MKRFSKLFSVFILTLFFFNVKVFAQTDTLTQISTIDALLIGIYDGEMTIGELKQYGDFGLGTFNGLDGEMLVLDGRFYQITSDGVVRQPDINTKTPFAAITYFETDQKFILQPDTTFRSFEKQMDSLIPTPNIFYAIRIEGVFRKVKTKSVPRQKKPYRSLKEIAKDQPTFDFKDIEGTIVGFRCPDYMKGINVPGYHLHFLTRDGKAGGHVLEFTVQKAVAKIDQTSKFFLILPDDREFYGADLSKDKQADLKQVEK</sequence>
<dbReference type="UniPathway" id="UPA00626">
    <property type="reaction ID" value="UER00678"/>
</dbReference>
<dbReference type="PIRSF" id="PIRSF001332">
    <property type="entry name" value="Acetolac_decarb"/>
    <property type="match status" value="1"/>
</dbReference>